<dbReference type="InterPro" id="IPR025641">
    <property type="entry name" value="DUF4340"/>
</dbReference>
<reference evidence="2 3" key="1">
    <citation type="submission" date="2016-11" db="EMBL/GenBank/DDBJ databases">
        <title>Mixed transmission modes and dynamic genome evolution in an obligate animal-bacterial symbiosis.</title>
        <authorList>
            <person name="Russell S.L."/>
            <person name="Corbett-Detig R.B."/>
            <person name="Cavanaugh C.M."/>
        </authorList>
    </citation>
    <scope>NUCLEOTIDE SEQUENCE [LARGE SCALE GENOMIC DNA]</scope>
    <source>
        <strain evidence="2">Se-Cadez</strain>
    </source>
</reference>
<dbReference type="RefSeq" id="WP_078486560.1">
    <property type="nucleotide sequence ID" value="NZ_MPRJ01000026.1"/>
</dbReference>
<sequence>MMSRRTLINLALLVVVLILGAVAWLTPDEMDKAEFQPLTTLNPSEIMQVTIANHNGPGFTLKRGPVGWSMTTPYQVAANTPRINILLDIASTPSFEQHPVPADRLKEFGLDKPRAELLFNDTKLIFGGTHPYNYRRYVLIDDTLHLINDHFPHHFLALAEDFISHSLLGEGAKVREIKSSQWHLYRNQTGWLLEPPVEGISVDQLTAKADEWENTWTSKVQKAPKKQASDTFEIRLQNRPTPLTFDAIRTERELLLAHKELGLAYRLPLESTLLNPPAQSD</sequence>
<organism evidence="2 3">
    <name type="scientific">Solemya velesiana gill symbiont</name>
    <dbReference type="NCBI Taxonomy" id="1918948"/>
    <lineage>
        <taxon>Bacteria</taxon>
        <taxon>Pseudomonadati</taxon>
        <taxon>Pseudomonadota</taxon>
        <taxon>Gammaproteobacteria</taxon>
        <taxon>sulfur-oxidizing symbionts</taxon>
    </lineage>
</organism>
<name>A0A1T2KV85_9GAMM</name>
<dbReference type="EMBL" id="MPRJ01000026">
    <property type="protein sequence ID" value="OOZ36773.1"/>
    <property type="molecule type" value="Genomic_DNA"/>
</dbReference>
<feature type="domain" description="DUF4340" evidence="1">
    <location>
        <begin position="68"/>
        <end position="213"/>
    </location>
</feature>
<dbReference type="Proteomes" id="UP000190896">
    <property type="component" value="Unassembled WGS sequence"/>
</dbReference>
<evidence type="ECO:0000259" key="1">
    <source>
        <dbReference type="Pfam" id="PF14238"/>
    </source>
</evidence>
<evidence type="ECO:0000313" key="2">
    <source>
        <dbReference type="EMBL" id="OOZ36773.1"/>
    </source>
</evidence>
<dbReference type="AlphaFoldDB" id="A0A1T2KV85"/>
<dbReference type="Pfam" id="PF14238">
    <property type="entry name" value="DUF4340"/>
    <property type="match status" value="1"/>
</dbReference>
<gene>
    <name evidence="2" type="ORF">BOW51_05450</name>
</gene>
<dbReference type="OrthoDB" id="7062720at2"/>
<accession>A0A1T2KV85</accession>
<keyword evidence="3" id="KW-1185">Reference proteome</keyword>
<comment type="caution">
    <text evidence="2">The sequence shown here is derived from an EMBL/GenBank/DDBJ whole genome shotgun (WGS) entry which is preliminary data.</text>
</comment>
<proteinExistence type="predicted"/>
<evidence type="ECO:0000313" key="3">
    <source>
        <dbReference type="Proteomes" id="UP000190896"/>
    </source>
</evidence>
<protein>
    <recommendedName>
        <fullName evidence="1">DUF4340 domain-containing protein</fullName>
    </recommendedName>
</protein>